<reference evidence="1 2" key="1">
    <citation type="submission" date="2012-05" db="EMBL/GenBank/DDBJ databases">
        <authorList>
            <person name="Hilton J."/>
        </authorList>
    </citation>
    <scope>NUCLEOTIDE SEQUENCE [LARGE SCALE GENOMIC DNA]</scope>
    <source>
        <strain evidence="1 2">HH01</strain>
    </source>
</reference>
<proteinExistence type="predicted"/>
<protein>
    <submittedName>
        <fullName evidence="1">Uncharacterized protein</fullName>
    </submittedName>
</protein>
<evidence type="ECO:0000313" key="1">
    <source>
        <dbReference type="EMBL" id="CCH67676.1"/>
    </source>
</evidence>
<organism evidence="1 2">
    <name type="scientific">Richelia intracellularis HH01</name>
    <dbReference type="NCBI Taxonomy" id="1165094"/>
    <lineage>
        <taxon>Bacteria</taxon>
        <taxon>Bacillati</taxon>
        <taxon>Cyanobacteriota</taxon>
        <taxon>Cyanophyceae</taxon>
        <taxon>Nostocales</taxon>
        <taxon>Nostocaceae</taxon>
        <taxon>Richelia</taxon>
    </lineage>
</organism>
<reference evidence="2" key="2">
    <citation type="submission" date="2016-01" db="EMBL/GenBank/DDBJ databases">
        <title>Diatom-associated endosymboitic cyanobacterium lacks core nitrogen metabolism enzymes.</title>
        <authorList>
            <person name="Hilton J.A."/>
            <person name="Foster R.A."/>
            <person name="Tripp H.J."/>
            <person name="Carter B.J."/>
            <person name="Zehr J.P."/>
            <person name="Villareal T.A."/>
        </authorList>
    </citation>
    <scope>NUCLEOTIDE SEQUENCE [LARGE SCALE GENOMIC DNA]</scope>
    <source>
        <strain evidence="2">HH01</strain>
    </source>
</reference>
<dbReference type="EMBL" id="CAIY01000053">
    <property type="protein sequence ID" value="CCH67676.1"/>
    <property type="molecule type" value="Genomic_DNA"/>
</dbReference>
<keyword evidence="2" id="KW-1185">Reference proteome</keyword>
<dbReference type="AlphaFoldDB" id="M1X5X4"/>
<accession>M1X5X4</accession>
<gene>
    <name evidence="1" type="ORF">RINTHH_15210</name>
</gene>
<sequence>MPTTVQERLIQLHLNLEKSKNKYGVKDNKYQIIQLKLIPQY</sequence>
<name>M1X5X4_9NOST</name>
<dbReference type="Proteomes" id="UP000053051">
    <property type="component" value="Unassembled WGS sequence"/>
</dbReference>
<evidence type="ECO:0000313" key="2">
    <source>
        <dbReference type="Proteomes" id="UP000053051"/>
    </source>
</evidence>
<comment type="caution">
    <text evidence="1">The sequence shown here is derived from an EMBL/GenBank/DDBJ whole genome shotgun (WGS) entry which is preliminary data.</text>
</comment>